<name>G3ADS5_9GAMM</name>
<feature type="binding site" evidence="8">
    <location>
        <position position="89"/>
    </location>
    <ligand>
        <name>Zn(2+)</name>
        <dbReference type="ChEBI" id="CHEBI:29105"/>
        <note>catalytic</note>
    </ligand>
</feature>
<dbReference type="PROSITE" id="PS51747">
    <property type="entry name" value="CYT_DCMP_DEAMINASES_2"/>
    <property type="match status" value="1"/>
</dbReference>
<dbReference type="Pfam" id="PF00383">
    <property type="entry name" value="dCMP_cyt_deam_1"/>
    <property type="match status" value="1"/>
</dbReference>
<dbReference type="PANTHER" id="PTHR11079">
    <property type="entry name" value="CYTOSINE DEAMINASE FAMILY MEMBER"/>
    <property type="match status" value="1"/>
</dbReference>
<protein>
    <recommendedName>
        <fullName evidence="8">tRNA-specific adenosine deaminase</fullName>
        <ecNumber evidence="8">3.5.4.33</ecNumber>
    </recommendedName>
</protein>
<evidence type="ECO:0000256" key="4">
    <source>
        <dbReference type="ARBA" id="ARBA00022723"/>
    </source>
</evidence>
<evidence type="ECO:0000259" key="9">
    <source>
        <dbReference type="PROSITE" id="PS51747"/>
    </source>
</evidence>
<evidence type="ECO:0000256" key="1">
    <source>
        <dbReference type="ARBA" id="ARBA00010669"/>
    </source>
</evidence>
<comment type="subunit">
    <text evidence="2 8">Homodimer.</text>
</comment>
<accession>G3ADS5</accession>
<dbReference type="InterPro" id="IPR016192">
    <property type="entry name" value="APOBEC/CMP_deaminase_Zn-bd"/>
</dbReference>
<feature type="domain" description="CMP/dCMP-type deaminase" evidence="9">
    <location>
        <begin position="5"/>
        <end position="120"/>
    </location>
</feature>
<evidence type="ECO:0000256" key="2">
    <source>
        <dbReference type="ARBA" id="ARBA00011738"/>
    </source>
</evidence>
<keyword evidence="4 8" id="KW-0479">Metal-binding</keyword>
<comment type="function">
    <text evidence="8">Catalyzes the deamination of adenosine to inosine at the wobble position 34 of tRNA(Arg2).</text>
</comment>
<dbReference type="AlphaFoldDB" id="G3ADS5"/>
<dbReference type="InterPro" id="IPR002125">
    <property type="entry name" value="CMP_dCMP_dom"/>
</dbReference>
<comment type="similarity">
    <text evidence="1">Belongs to the cytidine and deoxycytidylate deaminase family. ADAT2 subfamily.</text>
</comment>
<feature type="binding site" evidence="8">
    <location>
        <position position="56"/>
    </location>
    <ligand>
        <name>Zn(2+)</name>
        <dbReference type="ChEBI" id="CHEBI:29105"/>
        <note>catalytic</note>
    </ligand>
</feature>
<dbReference type="InterPro" id="IPR016193">
    <property type="entry name" value="Cytidine_deaminase-like"/>
</dbReference>
<comment type="catalytic activity">
    <reaction evidence="7 8">
        <text>adenosine(34) in tRNA + H2O + H(+) = inosine(34) in tRNA + NH4(+)</text>
        <dbReference type="Rhea" id="RHEA:43168"/>
        <dbReference type="Rhea" id="RHEA-COMP:10373"/>
        <dbReference type="Rhea" id="RHEA-COMP:10374"/>
        <dbReference type="ChEBI" id="CHEBI:15377"/>
        <dbReference type="ChEBI" id="CHEBI:15378"/>
        <dbReference type="ChEBI" id="CHEBI:28938"/>
        <dbReference type="ChEBI" id="CHEBI:74411"/>
        <dbReference type="ChEBI" id="CHEBI:82852"/>
        <dbReference type="EC" id="3.5.4.33"/>
    </reaction>
</comment>
<proteinExistence type="inferred from homology"/>
<dbReference type="InterPro" id="IPR028883">
    <property type="entry name" value="tRNA_aden_deaminase"/>
</dbReference>
<feature type="binding site" evidence="8">
    <location>
        <position position="86"/>
    </location>
    <ligand>
        <name>Zn(2+)</name>
        <dbReference type="ChEBI" id="CHEBI:29105"/>
        <note>catalytic</note>
    </ligand>
</feature>
<evidence type="ECO:0000313" key="10">
    <source>
        <dbReference type="EMBL" id="CCB84937.1"/>
    </source>
</evidence>
<evidence type="ECO:0000256" key="7">
    <source>
        <dbReference type="ARBA" id="ARBA00048045"/>
    </source>
</evidence>
<dbReference type="SUPFAM" id="SSF53927">
    <property type="entry name" value="Cytidine deaminase-like"/>
    <property type="match status" value="1"/>
</dbReference>
<evidence type="ECO:0000256" key="6">
    <source>
        <dbReference type="ARBA" id="ARBA00022833"/>
    </source>
</evidence>
<dbReference type="Gene3D" id="3.40.140.10">
    <property type="entry name" value="Cytidine Deaminase, domain 2"/>
    <property type="match status" value="1"/>
</dbReference>
<dbReference type="GO" id="GO:0008270">
    <property type="term" value="F:zinc ion binding"/>
    <property type="evidence" value="ECO:0007669"/>
    <property type="project" value="UniProtKB-UniRule"/>
</dbReference>
<evidence type="ECO:0000256" key="5">
    <source>
        <dbReference type="ARBA" id="ARBA00022801"/>
    </source>
</evidence>
<evidence type="ECO:0000256" key="8">
    <source>
        <dbReference type="HAMAP-Rule" id="MF_00972"/>
    </source>
</evidence>
<sequence>MSQHYNDELWMHHALMLAGRAEAQGEVPVGAVLVLNNDIIGEGWNSVISHHDPTAHAEIMALRRGGALIGNYRLLNAVMYVTLEPCLMCWGAMVHARIVHLVFAAREKKTGDTRSLFDVFSHLDMNHRIMITGGVLAQVCSDQLRDFFRRRRDQKRQIA</sequence>
<dbReference type="HAMAP" id="MF_00972">
    <property type="entry name" value="tRNA_aden_deaminase"/>
    <property type="match status" value="1"/>
</dbReference>
<reference evidence="10" key="1">
    <citation type="journal article" date="2012" name="ISME J.">
        <title>Bacteriocyte-associated gammaproteobacterial symbionts of the Adelges nordmannianae/piceae complex (Hemiptera: Adelgidae).</title>
        <authorList>
            <person name="Toenshoff E.R."/>
            <person name="Penz T."/>
            <person name="Narzt T."/>
            <person name="Collingro A."/>
            <person name="Schmitz-Esser S."/>
            <person name="Pfeiffer S."/>
            <person name="Klepal W."/>
            <person name="Wagner M."/>
            <person name="Weinmaier T."/>
            <person name="Rattei T."/>
            <person name="Horn M."/>
        </authorList>
    </citation>
    <scope>NUCLEOTIDE SEQUENCE</scope>
    <source>
        <strain evidence="10">Klausen-Leopoldsdorf</strain>
    </source>
</reference>
<dbReference type="GO" id="GO:0002100">
    <property type="term" value="P:tRNA wobble adenosine to inosine editing"/>
    <property type="evidence" value="ECO:0007669"/>
    <property type="project" value="UniProtKB-UniRule"/>
</dbReference>
<dbReference type="EMBL" id="FR872579">
    <property type="protein sequence ID" value="CCB84937.1"/>
    <property type="molecule type" value="Genomic_DNA"/>
</dbReference>
<keyword evidence="5 8" id="KW-0378">Hydrolase</keyword>
<feature type="active site" description="Proton donor" evidence="8">
    <location>
        <position position="58"/>
    </location>
</feature>
<dbReference type="GO" id="GO:0052717">
    <property type="term" value="F:tRNA-specific adenosine-34 deaminase activity"/>
    <property type="evidence" value="ECO:0007669"/>
    <property type="project" value="UniProtKB-UniRule"/>
</dbReference>
<dbReference type="CDD" id="cd01285">
    <property type="entry name" value="nucleoside_deaminase"/>
    <property type="match status" value="1"/>
</dbReference>
<comment type="cofactor">
    <cofactor evidence="8">
        <name>Zn(2+)</name>
        <dbReference type="ChEBI" id="CHEBI:29105"/>
    </cofactor>
    <text evidence="8">Binds 1 zinc ion per subunit.</text>
</comment>
<dbReference type="PROSITE" id="PS00903">
    <property type="entry name" value="CYT_DCMP_DEAMINASES_1"/>
    <property type="match status" value="1"/>
</dbReference>
<dbReference type="FunFam" id="3.40.140.10:FF:000005">
    <property type="entry name" value="tRNA-specific adenosine deaminase"/>
    <property type="match status" value="1"/>
</dbReference>
<dbReference type="PANTHER" id="PTHR11079:SF202">
    <property type="entry name" value="TRNA-SPECIFIC ADENOSINE DEAMINASE"/>
    <property type="match status" value="1"/>
</dbReference>
<dbReference type="EC" id="3.5.4.33" evidence="8"/>
<keyword evidence="3 8" id="KW-0819">tRNA processing</keyword>
<dbReference type="NCBIfam" id="NF008113">
    <property type="entry name" value="PRK10860.1"/>
    <property type="match status" value="1"/>
</dbReference>
<keyword evidence="6 8" id="KW-0862">Zinc</keyword>
<evidence type="ECO:0000256" key="3">
    <source>
        <dbReference type="ARBA" id="ARBA00022694"/>
    </source>
</evidence>
<organism evidence="10">
    <name type="scientific">Candidatus Steffania adelgidicola str. Klausen-Leopoldsdorf</name>
    <dbReference type="NCBI Taxonomy" id="994478"/>
    <lineage>
        <taxon>Bacteria</taxon>
        <taxon>Pseudomonadati</taxon>
        <taxon>Pseudomonadota</taxon>
        <taxon>Gammaproteobacteria</taxon>
        <taxon>Candidatus Steffania</taxon>
    </lineage>
</organism>
<gene>
    <name evidence="8 10" type="primary">tadA</name>
    <name evidence="10" type="ORF">STA_A00360</name>
</gene>